<reference evidence="13" key="1">
    <citation type="submission" date="2021-08" db="EMBL/GenBank/DDBJ databases">
        <title>Isolation and characterization of neutrophilic mixotrophic iron-oxidizing bacteria from deep-sea hydrothermal vents.</title>
        <authorList>
            <person name="He Y."/>
        </authorList>
    </citation>
    <scope>NUCLEOTIDE SEQUENCE</scope>
    <source>
        <strain evidence="13">IOP_13</strain>
    </source>
</reference>
<evidence type="ECO:0000256" key="5">
    <source>
        <dbReference type="ARBA" id="ARBA00022448"/>
    </source>
</evidence>
<keyword evidence="8 12" id="KW-0812">Transmembrane</keyword>
<dbReference type="RefSeq" id="WP_207858636.1">
    <property type="nucleotide sequence ID" value="NZ_CP090366.1"/>
</dbReference>
<dbReference type="PANTHER" id="PTHR33529:SF7">
    <property type="entry name" value="LIPOPOLYSACCHARIDE EXPORT SYSTEM PERMEASE PROTEIN LPTF"/>
    <property type="match status" value="1"/>
</dbReference>
<feature type="transmembrane region" description="Helical" evidence="12">
    <location>
        <begin position="298"/>
        <end position="319"/>
    </location>
</feature>
<dbReference type="PANTHER" id="PTHR33529">
    <property type="entry name" value="SLR0882 PROTEIN-RELATED"/>
    <property type="match status" value="1"/>
</dbReference>
<keyword evidence="14" id="KW-1185">Reference proteome</keyword>
<feature type="transmembrane region" description="Helical" evidence="12">
    <location>
        <begin position="331"/>
        <end position="350"/>
    </location>
</feature>
<evidence type="ECO:0000256" key="1">
    <source>
        <dbReference type="ARBA" id="ARBA00002265"/>
    </source>
</evidence>
<evidence type="ECO:0000256" key="3">
    <source>
        <dbReference type="ARBA" id="ARBA00007725"/>
    </source>
</evidence>
<evidence type="ECO:0000256" key="8">
    <source>
        <dbReference type="ARBA" id="ARBA00022692"/>
    </source>
</evidence>
<evidence type="ECO:0000256" key="6">
    <source>
        <dbReference type="ARBA" id="ARBA00022475"/>
    </source>
</evidence>
<comment type="function">
    <text evidence="1">Part of the ABC transporter complex LptBFG involved in the translocation of lipopolysaccharide (LPS) from the inner membrane to the outer membrane.</text>
</comment>
<protein>
    <recommendedName>
        <fullName evidence="4">Lipopolysaccharide export system permease protein LptF</fullName>
    </recommendedName>
</protein>
<feature type="transmembrane region" description="Helical" evidence="12">
    <location>
        <begin position="16"/>
        <end position="33"/>
    </location>
</feature>
<comment type="similarity">
    <text evidence="3">Belongs to the LptF/LptG family.</text>
</comment>
<name>A0A9X1N8A0_9GAMM</name>
<accession>A0A9X1N8A0</accession>
<keyword evidence="7" id="KW-0997">Cell inner membrane</keyword>
<dbReference type="Pfam" id="PF03739">
    <property type="entry name" value="LptF_LptG"/>
    <property type="match status" value="1"/>
</dbReference>
<evidence type="ECO:0000256" key="9">
    <source>
        <dbReference type="ARBA" id="ARBA00022989"/>
    </source>
</evidence>
<dbReference type="AlphaFoldDB" id="A0A9X1N8A0"/>
<evidence type="ECO:0000313" key="14">
    <source>
        <dbReference type="Proteomes" id="UP001138989"/>
    </source>
</evidence>
<evidence type="ECO:0000256" key="4">
    <source>
        <dbReference type="ARBA" id="ARBA00014213"/>
    </source>
</evidence>
<keyword evidence="9 12" id="KW-1133">Transmembrane helix</keyword>
<comment type="subcellular location">
    <subcellularLocation>
        <location evidence="2">Cell inner membrane</location>
        <topology evidence="2">Multi-pass membrane protein</topology>
    </subcellularLocation>
</comment>
<evidence type="ECO:0000256" key="10">
    <source>
        <dbReference type="ARBA" id="ARBA00023136"/>
    </source>
</evidence>
<evidence type="ECO:0000256" key="11">
    <source>
        <dbReference type="ARBA" id="ARBA00026081"/>
    </source>
</evidence>
<evidence type="ECO:0000313" key="13">
    <source>
        <dbReference type="EMBL" id="MCD1610544.1"/>
    </source>
</evidence>
<sequence>MLLIERYVIAETRRPLVIMLGILIFVFATYSAQRYLAQAANGSLALNVVFNIVYYKVLIALEVLIPVAVYVSVVLGLGRLYHDAEMTALSASGMSPLRIYLAVALLALPVSLLVAAISLDARPWAYANAFDLEQQSKTDLDVNHLLPERFNINRENGRMIWARTIDHGTGKLHDAFIYDTSQRRTHVFRADQAWIADPNPDDPVIKLAKGNGYALEHLGARDESVAFNAMTMHLAPIESSSETRRKAAPTARLRQSTALPDRAELQWRETRGLSTLLLALLAVPLSRTAPRRGRFASLLPVTAVYALVFFGGDICKSLVSHGSLPALPGLWLVPSIMAISLIILLLRDIVSIRLR</sequence>
<organism evidence="13 14">
    <name type="scientific">Stutzerimonas kunmingensis</name>
    <dbReference type="NCBI Taxonomy" id="1211807"/>
    <lineage>
        <taxon>Bacteria</taxon>
        <taxon>Pseudomonadati</taxon>
        <taxon>Pseudomonadota</taxon>
        <taxon>Gammaproteobacteria</taxon>
        <taxon>Pseudomonadales</taxon>
        <taxon>Pseudomonadaceae</taxon>
        <taxon>Stutzerimonas</taxon>
    </lineage>
</organism>
<dbReference type="GO" id="GO:0055085">
    <property type="term" value="P:transmembrane transport"/>
    <property type="evidence" value="ECO:0007669"/>
    <property type="project" value="InterPro"/>
</dbReference>
<dbReference type="InterPro" id="IPR030922">
    <property type="entry name" value="LptF"/>
</dbReference>
<keyword evidence="10 12" id="KW-0472">Membrane</keyword>
<dbReference type="NCBIfam" id="TIGR04407">
    <property type="entry name" value="LptF_YjgP"/>
    <property type="match status" value="1"/>
</dbReference>
<keyword evidence="5" id="KW-0813">Transport</keyword>
<gene>
    <name evidence="13" type="primary">lptF</name>
    <name evidence="13" type="ORF">K7H17_22105</name>
</gene>
<feature type="transmembrane region" description="Helical" evidence="12">
    <location>
        <begin position="53"/>
        <end position="78"/>
    </location>
</feature>
<dbReference type="GO" id="GO:0043190">
    <property type="term" value="C:ATP-binding cassette (ABC) transporter complex"/>
    <property type="evidence" value="ECO:0007669"/>
    <property type="project" value="InterPro"/>
</dbReference>
<comment type="subunit">
    <text evidence="11">Component of the lipopolysaccharide transport and assembly complex. The LptBFG transporter is composed of two ATP-binding proteins (LptB) and two transmembrane proteins (LptF and LptG).</text>
</comment>
<evidence type="ECO:0000256" key="12">
    <source>
        <dbReference type="SAM" id="Phobius"/>
    </source>
</evidence>
<comment type="caution">
    <text evidence="13">The sequence shown here is derived from an EMBL/GenBank/DDBJ whole genome shotgun (WGS) entry which is preliminary data.</text>
</comment>
<feature type="transmembrane region" description="Helical" evidence="12">
    <location>
        <begin position="99"/>
        <end position="119"/>
    </location>
</feature>
<keyword evidence="6" id="KW-1003">Cell membrane</keyword>
<dbReference type="Proteomes" id="UP001138989">
    <property type="component" value="Unassembled WGS sequence"/>
</dbReference>
<dbReference type="GO" id="GO:0015920">
    <property type="term" value="P:lipopolysaccharide transport"/>
    <property type="evidence" value="ECO:0007669"/>
    <property type="project" value="TreeGrafter"/>
</dbReference>
<dbReference type="EMBL" id="JAINWF010000022">
    <property type="protein sequence ID" value="MCD1610544.1"/>
    <property type="molecule type" value="Genomic_DNA"/>
</dbReference>
<proteinExistence type="inferred from homology"/>
<evidence type="ECO:0000256" key="7">
    <source>
        <dbReference type="ARBA" id="ARBA00022519"/>
    </source>
</evidence>
<dbReference type="InterPro" id="IPR005495">
    <property type="entry name" value="LptG/LptF_permease"/>
</dbReference>
<evidence type="ECO:0000256" key="2">
    <source>
        <dbReference type="ARBA" id="ARBA00004429"/>
    </source>
</evidence>